<evidence type="ECO:0000313" key="2">
    <source>
        <dbReference type="Proteomes" id="UP001162780"/>
    </source>
</evidence>
<organism evidence="1 2">
    <name type="scientific">Methylomonas rapida</name>
    <dbReference type="NCBI Taxonomy" id="2963939"/>
    <lineage>
        <taxon>Bacteria</taxon>
        <taxon>Pseudomonadati</taxon>
        <taxon>Pseudomonadota</taxon>
        <taxon>Gammaproteobacteria</taxon>
        <taxon>Methylococcales</taxon>
        <taxon>Methylococcaceae</taxon>
        <taxon>Methylomonas</taxon>
    </lineage>
</organism>
<dbReference type="Pfam" id="PF10977">
    <property type="entry name" value="DUF2797"/>
    <property type="match status" value="1"/>
</dbReference>
<sequence length="264" mass="29654">MTTQLAEPVQYRLPVGEAELELNPLLGQSMQLRYTGQIFCVHCQKKTNKSFNQGYCYPCFIKLAQCDLCIMKPETCHYADGTCREPSWGEEFCFQPHIVYLANSSGIKVGITRKSQIPTRWIDQGAVQALPVFEVLSRHVSGLVEVALAEHVSDKTSWQQMLKNNVQPLDLPALRDELLATCSDSLAAVVEQFGAEALQFLRDAKPSEIRYPVQQYPVKVKSFNFDKNPLISGVLQGIKGQYLIFDTGVINIRKFAGYEVEVSV</sequence>
<evidence type="ECO:0000313" key="1">
    <source>
        <dbReference type="EMBL" id="WAR44537.1"/>
    </source>
</evidence>
<gene>
    <name evidence="1" type="ORF">NM686_019650</name>
</gene>
<dbReference type="RefSeq" id="WP_255189511.1">
    <property type="nucleotide sequence ID" value="NZ_CP113517.1"/>
</dbReference>
<dbReference type="EMBL" id="CP113517">
    <property type="protein sequence ID" value="WAR44537.1"/>
    <property type="molecule type" value="Genomic_DNA"/>
</dbReference>
<keyword evidence="2" id="KW-1185">Reference proteome</keyword>
<dbReference type="Proteomes" id="UP001162780">
    <property type="component" value="Chromosome"/>
</dbReference>
<dbReference type="InterPro" id="IPR021246">
    <property type="entry name" value="DUF2797"/>
</dbReference>
<protein>
    <submittedName>
        <fullName evidence="1">DUF2797 domain-containing protein</fullName>
    </submittedName>
</protein>
<name>A0ABY7GHU6_9GAMM</name>
<proteinExistence type="predicted"/>
<accession>A0ABY7GHU6</accession>
<reference evidence="1" key="1">
    <citation type="submission" date="2022-11" db="EMBL/GenBank/DDBJ databases">
        <title>Methylomonas rapida sp. nov., Carotenoid-Producing Obligate Methanotrophs with High Growth Characteristics and Biotechnological Potential.</title>
        <authorList>
            <person name="Tikhonova E.N."/>
            <person name="Suleimanov R.Z."/>
            <person name="Miroshnikov K."/>
            <person name="Oshkin I.Y."/>
            <person name="Belova S.E."/>
            <person name="Danilova O.V."/>
            <person name="Ashikhmin A."/>
            <person name="Konopkin A."/>
            <person name="But S.Y."/>
            <person name="Khmelenina V.N."/>
            <person name="Kuznetsov N."/>
            <person name="Pimenov N.V."/>
            <person name="Dedysh S.N."/>
        </authorList>
    </citation>
    <scope>NUCLEOTIDE SEQUENCE</scope>
    <source>
        <strain evidence="1">MP1</strain>
    </source>
</reference>